<name>A0AAD7BGK0_9AGAR</name>
<gene>
    <name evidence="3" type="ORF">FB45DRAFT_1006924</name>
</gene>
<keyword evidence="2" id="KW-0472">Membrane</keyword>
<sequence length="139" mass="15535">MAKGVSSLLLLSVSALFLAQLLTGIWVRVPPALLSLADSAKATAEDNIGQHAVLVISFLVSVTSRCLFVFGLRDSHMARAADRRRRKMYFWETREDLDCSMRSGLHAHPQKRNIPHRMHVDDRGPQLWDEGQLSSGLGR</sequence>
<keyword evidence="4" id="KW-1185">Reference proteome</keyword>
<dbReference type="Proteomes" id="UP001221142">
    <property type="component" value="Unassembled WGS sequence"/>
</dbReference>
<organism evidence="3 4">
    <name type="scientific">Roridomyces roridus</name>
    <dbReference type="NCBI Taxonomy" id="1738132"/>
    <lineage>
        <taxon>Eukaryota</taxon>
        <taxon>Fungi</taxon>
        <taxon>Dikarya</taxon>
        <taxon>Basidiomycota</taxon>
        <taxon>Agaricomycotina</taxon>
        <taxon>Agaricomycetes</taxon>
        <taxon>Agaricomycetidae</taxon>
        <taxon>Agaricales</taxon>
        <taxon>Marasmiineae</taxon>
        <taxon>Mycenaceae</taxon>
        <taxon>Roridomyces</taxon>
    </lineage>
</organism>
<dbReference type="AlphaFoldDB" id="A0AAD7BGK0"/>
<feature type="region of interest" description="Disordered" evidence="1">
    <location>
        <begin position="116"/>
        <end position="139"/>
    </location>
</feature>
<feature type="transmembrane region" description="Helical" evidence="2">
    <location>
        <begin position="48"/>
        <end position="70"/>
    </location>
</feature>
<evidence type="ECO:0000313" key="4">
    <source>
        <dbReference type="Proteomes" id="UP001221142"/>
    </source>
</evidence>
<evidence type="ECO:0000313" key="3">
    <source>
        <dbReference type="EMBL" id="KAJ7620384.1"/>
    </source>
</evidence>
<keyword evidence="2" id="KW-1133">Transmembrane helix</keyword>
<proteinExistence type="predicted"/>
<comment type="caution">
    <text evidence="3">The sequence shown here is derived from an EMBL/GenBank/DDBJ whole genome shotgun (WGS) entry which is preliminary data.</text>
</comment>
<keyword evidence="2" id="KW-0812">Transmembrane</keyword>
<evidence type="ECO:0000256" key="1">
    <source>
        <dbReference type="SAM" id="MobiDB-lite"/>
    </source>
</evidence>
<dbReference type="EMBL" id="JARKIF010000017">
    <property type="protein sequence ID" value="KAJ7620384.1"/>
    <property type="molecule type" value="Genomic_DNA"/>
</dbReference>
<accession>A0AAD7BGK0</accession>
<protein>
    <submittedName>
        <fullName evidence="3">Uncharacterized protein</fullName>
    </submittedName>
</protein>
<evidence type="ECO:0000256" key="2">
    <source>
        <dbReference type="SAM" id="Phobius"/>
    </source>
</evidence>
<reference evidence="3" key="1">
    <citation type="submission" date="2023-03" db="EMBL/GenBank/DDBJ databases">
        <title>Massive genome expansion in bonnet fungi (Mycena s.s.) driven by repeated elements and novel gene families across ecological guilds.</title>
        <authorList>
            <consortium name="Lawrence Berkeley National Laboratory"/>
            <person name="Harder C.B."/>
            <person name="Miyauchi S."/>
            <person name="Viragh M."/>
            <person name="Kuo A."/>
            <person name="Thoen E."/>
            <person name="Andreopoulos B."/>
            <person name="Lu D."/>
            <person name="Skrede I."/>
            <person name="Drula E."/>
            <person name="Henrissat B."/>
            <person name="Morin E."/>
            <person name="Kohler A."/>
            <person name="Barry K."/>
            <person name="LaButti K."/>
            <person name="Morin E."/>
            <person name="Salamov A."/>
            <person name="Lipzen A."/>
            <person name="Mereny Z."/>
            <person name="Hegedus B."/>
            <person name="Baldrian P."/>
            <person name="Stursova M."/>
            <person name="Weitz H."/>
            <person name="Taylor A."/>
            <person name="Grigoriev I.V."/>
            <person name="Nagy L.G."/>
            <person name="Martin F."/>
            <person name="Kauserud H."/>
        </authorList>
    </citation>
    <scope>NUCLEOTIDE SEQUENCE</scope>
    <source>
        <strain evidence="3">9284</strain>
    </source>
</reference>